<evidence type="ECO:0000256" key="4">
    <source>
        <dbReference type="ARBA" id="ARBA00022989"/>
    </source>
</evidence>
<evidence type="ECO:0000256" key="2">
    <source>
        <dbReference type="ARBA" id="ARBA00006840"/>
    </source>
</evidence>
<comment type="similarity">
    <text evidence="2 6">Belongs to the tetraspanin (TM4SF) family.</text>
</comment>
<keyword evidence="5 6" id="KW-0472">Membrane</keyword>
<dbReference type="GO" id="GO:0005886">
    <property type="term" value="C:plasma membrane"/>
    <property type="evidence" value="ECO:0007669"/>
    <property type="project" value="TreeGrafter"/>
</dbReference>
<accession>A0A8W8JU79</accession>
<sequence>MSFSQSEDDLGVFKEDKRRLTAKSVARYVLVFMLVAVMVASLTTFVVGVFTLEAEYGSRVVSGLLGEGMYQVDSLMMLSAGAGAILVSSLGLAGVLCRNKCMLGLHLGILAFLSITLLVAGVLGYIFISELEDTAKKSMIDVITYRYGVNTHRNKKHSSITTSWDEVQRSFSCCGAYGGENSTTSWYIYQRSSYWYKDNFSNGSLVPQSCCDPTSDMDRCQGLIPSNSPPSQAPPVVNVPVNYTLYTTGCYDKLEEYIKQNGIIIGTAAIVTAVFMIVEMILGIIVHRSS</sequence>
<evidence type="ECO:0000313" key="8">
    <source>
        <dbReference type="Proteomes" id="UP000005408"/>
    </source>
</evidence>
<dbReference type="PIRSF" id="PIRSF002419">
    <property type="entry name" value="Tetraspanin"/>
    <property type="match status" value="1"/>
</dbReference>
<dbReference type="OrthoDB" id="438211at2759"/>
<protein>
    <recommendedName>
        <fullName evidence="6">Tetraspanin</fullName>
    </recommendedName>
</protein>
<dbReference type="PANTHER" id="PTHR19282">
    <property type="entry name" value="TETRASPANIN"/>
    <property type="match status" value="1"/>
</dbReference>
<evidence type="ECO:0000256" key="3">
    <source>
        <dbReference type="ARBA" id="ARBA00022692"/>
    </source>
</evidence>
<feature type="transmembrane region" description="Helical" evidence="6">
    <location>
        <begin position="28"/>
        <end position="52"/>
    </location>
</feature>
<dbReference type="Proteomes" id="UP000005408">
    <property type="component" value="Unassembled WGS sequence"/>
</dbReference>
<keyword evidence="8" id="KW-1185">Reference proteome</keyword>
<dbReference type="InterPro" id="IPR008952">
    <property type="entry name" value="Tetraspanin_EC2_sf"/>
</dbReference>
<name>A0A8W8JU79_MAGGI</name>
<evidence type="ECO:0000256" key="5">
    <source>
        <dbReference type="ARBA" id="ARBA00023136"/>
    </source>
</evidence>
<evidence type="ECO:0000313" key="7">
    <source>
        <dbReference type="EnsemblMetazoa" id="G2108.1:cds"/>
    </source>
</evidence>
<dbReference type="InterPro" id="IPR018499">
    <property type="entry name" value="Tetraspanin/Peripherin"/>
</dbReference>
<comment type="subcellular location">
    <subcellularLocation>
        <location evidence="1 6">Membrane</location>
        <topology evidence="1 6">Multi-pass membrane protein</topology>
    </subcellularLocation>
</comment>
<dbReference type="SUPFAM" id="SSF48652">
    <property type="entry name" value="Tetraspanin"/>
    <property type="match status" value="1"/>
</dbReference>
<reference evidence="7" key="1">
    <citation type="submission" date="2022-08" db="UniProtKB">
        <authorList>
            <consortium name="EnsemblMetazoa"/>
        </authorList>
    </citation>
    <scope>IDENTIFICATION</scope>
    <source>
        <strain evidence="7">05x7-T-G4-1.051#20</strain>
    </source>
</reference>
<dbReference type="PANTHER" id="PTHR19282:SF527">
    <property type="entry name" value="TETRASPANIN"/>
    <property type="match status" value="1"/>
</dbReference>
<dbReference type="PRINTS" id="PR00259">
    <property type="entry name" value="TMFOUR"/>
</dbReference>
<evidence type="ECO:0000256" key="6">
    <source>
        <dbReference type="RuleBase" id="RU361218"/>
    </source>
</evidence>
<evidence type="ECO:0000256" key="1">
    <source>
        <dbReference type="ARBA" id="ARBA00004141"/>
    </source>
</evidence>
<feature type="transmembrane region" description="Helical" evidence="6">
    <location>
        <begin position="72"/>
        <end position="96"/>
    </location>
</feature>
<feature type="transmembrane region" description="Helical" evidence="6">
    <location>
        <begin position="103"/>
        <end position="128"/>
    </location>
</feature>
<dbReference type="OMA" id="WYIYQRS"/>
<keyword evidence="4 6" id="KW-1133">Transmembrane helix</keyword>
<dbReference type="RefSeq" id="XP_065923440.1">
    <property type="nucleotide sequence ID" value="XM_066067368.1"/>
</dbReference>
<dbReference type="RefSeq" id="XP_011442913.2">
    <property type="nucleotide sequence ID" value="XM_011444611.4"/>
</dbReference>
<dbReference type="KEGG" id="crg:105339179"/>
<keyword evidence="3 6" id="KW-0812">Transmembrane</keyword>
<dbReference type="Gene3D" id="1.10.1450.10">
    <property type="entry name" value="Tetraspanin"/>
    <property type="match status" value="1"/>
</dbReference>
<feature type="transmembrane region" description="Helical" evidence="6">
    <location>
        <begin position="263"/>
        <end position="286"/>
    </location>
</feature>
<organism evidence="7 8">
    <name type="scientific">Magallana gigas</name>
    <name type="common">Pacific oyster</name>
    <name type="synonym">Crassostrea gigas</name>
    <dbReference type="NCBI Taxonomy" id="29159"/>
    <lineage>
        <taxon>Eukaryota</taxon>
        <taxon>Metazoa</taxon>
        <taxon>Spiralia</taxon>
        <taxon>Lophotrochozoa</taxon>
        <taxon>Mollusca</taxon>
        <taxon>Bivalvia</taxon>
        <taxon>Autobranchia</taxon>
        <taxon>Pteriomorphia</taxon>
        <taxon>Ostreida</taxon>
        <taxon>Ostreoidea</taxon>
        <taxon>Ostreidae</taxon>
        <taxon>Magallana</taxon>
    </lineage>
</organism>
<dbReference type="Pfam" id="PF00335">
    <property type="entry name" value="Tetraspanin"/>
    <property type="match status" value="1"/>
</dbReference>
<proteinExistence type="inferred from homology"/>
<dbReference type="EnsemblMetazoa" id="G2108.1">
    <property type="protein sequence ID" value="G2108.1:cds"/>
    <property type="gene ID" value="G2108"/>
</dbReference>
<dbReference type="GeneID" id="105339179"/>
<dbReference type="InterPro" id="IPR000301">
    <property type="entry name" value="Tetraspanin_animals"/>
</dbReference>
<dbReference type="AlphaFoldDB" id="A0A8W8JU79"/>